<reference evidence="3 4" key="1">
    <citation type="submission" date="2023-08" db="EMBL/GenBank/DDBJ databases">
        <title>Annotated Genome Sequence of Vanrija albida AlHP1.</title>
        <authorList>
            <person name="Herzog R."/>
        </authorList>
    </citation>
    <scope>NUCLEOTIDE SEQUENCE [LARGE SCALE GENOMIC DNA]</scope>
    <source>
        <strain evidence="3 4">AlHP1</strain>
    </source>
</reference>
<evidence type="ECO:0000313" key="4">
    <source>
        <dbReference type="Proteomes" id="UP001565368"/>
    </source>
</evidence>
<feature type="signal peptide" evidence="2">
    <location>
        <begin position="1"/>
        <end position="18"/>
    </location>
</feature>
<feature type="compositionally biased region" description="Basic residues" evidence="1">
    <location>
        <begin position="422"/>
        <end position="434"/>
    </location>
</feature>
<evidence type="ECO:0000256" key="1">
    <source>
        <dbReference type="SAM" id="MobiDB-lite"/>
    </source>
</evidence>
<evidence type="ECO:0000256" key="2">
    <source>
        <dbReference type="SAM" id="SignalP"/>
    </source>
</evidence>
<dbReference type="EMBL" id="JBBXJM010000002">
    <property type="protein sequence ID" value="KAL1412216.1"/>
    <property type="molecule type" value="Genomic_DNA"/>
</dbReference>
<accession>A0ABR3QCX1</accession>
<feature type="region of interest" description="Disordered" evidence="1">
    <location>
        <begin position="265"/>
        <end position="285"/>
    </location>
</feature>
<feature type="chain" id="PRO_5046853906" evidence="2">
    <location>
        <begin position="19"/>
        <end position="434"/>
    </location>
</feature>
<feature type="region of interest" description="Disordered" evidence="1">
    <location>
        <begin position="36"/>
        <end position="98"/>
    </location>
</feature>
<feature type="compositionally biased region" description="Low complexity" evidence="1">
    <location>
        <begin position="159"/>
        <end position="170"/>
    </location>
</feature>
<dbReference type="Proteomes" id="UP001565368">
    <property type="component" value="Unassembled WGS sequence"/>
</dbReference>
<name>A0ABR3QCX1_9TREE</name>
<keyword evidence="2" id="KW-0732">Signal</keyword>
<comment type="caution">
    <text evidence="3">The sequence shown here is derived from an EMBL/GenBank/DDBJ whole genome shotgun (WGS) entry which is preliminary data.</text>
</comment>
<feature type="compositionally biased region" description="Polar residues" evidence="1">
    <location>
        <begin position="141"/>
        <end position="152"/>
    </location>
</feature>
<protein>
    <submittedName>
        <fullName evidence="3">Uncharacterized protein</fullName>
    </submittedName>
</protein>
<feature type="region of interest" description="Disordered" evidence="1">
    <location>
        <begin position="384"/>
        <end position="434"/>
    </location>
</feature>
<feature type="compositionally biased region" description="Polar residues" evidence="1">
    <location>
        <begin position="197"/>
        <end position="217"/>
    </location>
</feature>
<sequence length="434" mass="44295">MRALTTLSLLLFLSGATTRPVKRWVLISGVLTPRQDDIGLGDMSGVGQLGGASQDGDGADTTPSDAADDFTPSDAPTDGTPTDAAQPSPDENRAAAPDTTSWVTFPSSVQQGNGPFAVTVVGGGSGYFGGTATYVPPPGARTSSEPEGSTDASEGEGVPSPASEPSDAPATNSESATESATQEPNAAETHTGEAGSLSPTTSYSAPSLVPTTQTEPIITTDPEGLSFTLPWQSIYVTNRCVNILGGPAGNDVEPLCEEYTTTEFHNEQFPQDPAGSSESERTKPCPYTDYRSPLCPWFEYTRAEHFTPPASVPVGEGPFPQRSGVYQLGVVNGLMYIMACAGATVTEEGSGNSPLAANPVSTPAMTHLGAPTGVAAAAVVTASTATASSSDAPASSAKPATPITPASAPSDDATKPAPKTKCPPRKRSRPTTVL</sequence>
<evidence type="ECO:0000313" key="3">
    <source>
        <dbReference type="EMBL" id="KAL1412216.1"/>
    </source>
</evidence>
<feature type="region of interest" description="Disordered" evidence="1">
    <location>
        <begin position="132"/>
        <end position="220"/>
    </location>
</feature>
<dbReference type="GeneID" id="95984270"/>
<feature type="compositionally biased region" description="Polar residues" evidence="1">
    <location>
        <begin position="171"/>
        <end position="184"/>
    </location>
</feature>
<feature type="compositionally biased region" description="Low complexity" evidence="1">
    <location>
        <begin position="384"/>
        <end position="420"/>
    </location>
</feature>
<dbReference type="RefSeq" id="XP_069212160.1">
    <property type="nucleotide sequence ID" value="XM_069351774.1"/>
</dbReference>
<keyword evidence="4" id="KW-1185">Reference proteome</keyword>
<organism evidence="3 4">
    <name type="scientific">Vanrija albida</name>
    <dbReference type="NCBI Taxonomy" id="181172"/>
    <lineage>
        <taxon>Eukaryota</taxon>
        <taxon>Fungi</taxon>
        <taxon>Dikarya</taxon>
        <taxon>Basidiomycota</taxon>
        <taxon>Agaricomycotina</taxon>
        <taxon>Tremellomycetes</taxon>
        <taxon>Trichosporonales</taxon>
        <taxon>Trichosporonaceae</taxon>
        <taxon>Vanrija</taxon>
    </lineage>
</organism>
<proteinExistence type="predicted"/>
<gene>
    <name evidence="3" type="ORF">Q8F55_003227</name>
</gene>